<dbReference type="Proteomes" id="UP001199260">
    <property type="component" value="Unassembled WGS sequence"/>
</dbReference>
<proteinExistence type="predicted"/>
<name>A0AAW4XXL2_9BURK</name>
<dbReference type="Gene3D" id="1.25.40.10">
    <property type="entry name" value="Tetratricopeptide repeat domain"/>
    <property type="match status" value="1"/>
</dbReference>
<keyword evidence="1" id="KW-0802">TPR repeat</keyword>
<dbReference type="SMART" id="SM00028">
    <property type="entry name" value="TPR"/>
    <property type="match status" value="3"/>
</dbReference>
<reference evidence="4 5" key="1">
    <citation type="submission" date="2021-11" db="EMBL/GenBank/DDBJ databases">
        <title>Genome sequence.</title>
        <authorList>
            <person name="Sun Q."/>
        </authorList>
    </citation>
    <scope>NUCLEOTIDE SEQUENCE [LARGE SCALE GENOMIC DNA]</scope>
    <source>
        <strain evidence="4 5">KCTC 12005</strain>
    </source>
</reference>
<dbReference type="EMBL" id="JAJNCT010000020">
    <property type="protein sequence ID" value="MCD2166388.1"/>
    <property type="molecule type" value="Genomic_DNA"/>
</dbReference>
<feature type="repeat" description="TPR" evidence="1">
    <location>
        <begin position="131"/>
        <end position="164"/>
    </location>
</feature>
<dbReference type="PROSITE" id="PS50005">
    <property type="entry name" value="TPR"/>
    <property type="match status" value="1"/>
</dbReference>
<protein>
    <submittedName>
        <fullName evidence="4">Tetratricopeptide repeat protein</fullName>
    </submittedName>
</protein>
<evidence type="ECO:0000256" key="3">
    <source>
        <dbReference type="SAM" id="SignalP"/>
    </source>
</evidence>
<dbReference type="SUPFAM" id="SSF48452">
    <property type="entry name" value="TPR-like"/>
    <property type="match status" value="2"/>
</dbReference>
<dbReference type="RefSeq" id="WP_230776494.1">
    <property type="nucleotide sequence ID" value="NZ_JAJNCT010000020.1"/>
</dbReference>
<keyword evidence="5" id="KW-1185">Reference proteome</keyword>
<comment type="caution">
    <text evidence="4">The sequence shown here is derived from an EMBL/GenBank/DDBJ whole genome shotgun (WGS) entry which is preliminary data.</text>
</comment>
<evidence type="ECO:0000313" key="4">
    <source>
        <dbReference type="EMBL" id="MCD2166388.1"/>
    </source>
</evidence>
<dbReference type="AlphaFoldDB" id="A0AAW4XXL2"/>
<gene>
    <name evidence="4" type="ORF">LPW39_14790</name>
</gene>
<dbReference type="Pfam" id="PF13414">
    <property type="entry name" value="TPR_11"/>
    <property type="match status" value="1"/>
</dbReference>
<dbReference type="PROSITE" id="PS51257">
    <property type="entry name" value="PROKAR_LIPOPROTEIN"/>
    <property type="match status" value="1"/>
</dbReference>
<evidence type="ECO:0000256" key="2">
    <source>
        <dbReference type="SAM" id="MobiDB-lite"/>
    </source>
</evidence>
<keyword evidence="3" id="KW-0732">Signal</keyword>
<sequence length="339" mass="35667">MRQTNRNTSLFAMPLLALAAALLTGCASKGPQGYGAAEQSTAAQAQQQMEKAAQLTQIDPQQTYLNLIRQMQQANQWYASLAHTQAFERQYGSQPQIRLMRADALRNTGQGKLAEQGYQALLADPDSGTVARARRGLGLLYASQGQYPNAIAQLEMARQINPIDADVLSDLAYAHMLDGQTEAAHLPVLQAAQLAPSNARVQLNLALYLMASDQKAQASQLLQRLSQPAAKNVPALIDANSMQTLQAQLQTVQTAMRRRNGGELPTPAPAAAVPMVDSATLAASPLTSPATAPVVAPAAAPSDVPAAGPGPAMPTALRSTATGNDSPQIIDSPARPIAP</sequence>
<feature type="chain" id="PRO_5043520788" evidence="3">
    <location>
        <begin position="30"/>
        <end position="339"/>
    </location>
</feature>
<organism evidence="4 5">
    <name type="scientific">Comamonas koreensis</name>
    <dbReference type="NCBI Taxonomy" id="160825"/>
    <lineage>
        <taxon>Bacteria</taxon>
        <taxon>Pseudomonadati</taxon>
        <taxon>Pseudomonadota</taxon>
        <taxon>Betaproteobacteria</taxon>
        <taxon>Burkholderiales</taxon>
        <taxon>Comamonadaceae</taxon>
        <taxon>Comamonas</taxon>
    </lineage>
</organism>
<evidence type="ECO:0000256" key="1">
    <source>
        <dbReference type="PROSITE-ProRule" id="PRU00339"/>
    </source>
</evidence>
<feature type="region of interest" description="Disordered" evidence="2">
    <location>
        <begin position="298"/>
        <end position="339"/>
    </location>
</feature>
<feature type="compositionally biased region" description="Low complexity" evidence="2">
    <location>
        <begin position="298"/>
        <end position="316"/>
    </location>
</feature>
<feature type="compositionally biased region" description="Polar residues" evidence="2">
    <location>
        <begin position="317"/>
        <end position="329"/>
    </location>
</feature>
<feature type="signal peptide" evidence="3">
    <location>
        <begin position="1"/>
        <end position="29"/>
    </location>
</feature>
<dbReference type="InterPro" id="IPR011990">
    <property type="entry name" value="TPR-like_helical_dom_sf"/>
</dbReference>
<accession>A0AAW4XXL2</accession>
<dbReference type="InterPro" id="IPR019734">
    <property type="entry name" value="TPR_rpt"/>
</dbReference>
<evidence type="ECO:0000313" key="5">
    <source>
        <dbReference type="Proteomes" id="UP001199260"/>
    </source>
</evidence>